<dbReference type="SUPFAM" id="SSF46929">
    <property type="entry name" value="DNA helicase RuvA subunit, C-terminal domain"/>
    <property type="match status" value="1"/>
</dbReference>
<gene>
    <name evidence="6 8" type="primary">ruvA</name>
    <name evidence="8" type="ORF">J3998_00485</name>
</gene>
<dbReference type="InterPro" id="IPR012340">
    <property type="entry name" value="NA-bd_OB-fold"/>
</dbReference>
<evidence type="ECO:0000313" key="9">
    <source>
        <dbReference type="Proteomes" id="UP000664835"/>
    </source>
</evidence>
<sequence length="220" mass="24073">MIGFLKGILVKKQPPLLWLDVRGVGYEVEAPMSTFYQLSQEAEAEVLLLTHLHVREDIMQLFGFATEAERTLFKTLIKVNGIGAKMALAVLSSMSVNEFCQSIEQSDVTALTRIPGVGKKTAERLQIEIRDRLKPLIEAGLLDYGSTEFSLQHSGDLGTTSDALSNKLQNDVMVSSKAVEALLALGYKSAQAEKMVKQAYQEGMALEEVIKAALQGVKLA</sequence>
<dbReference type="Pfam" id="PF14520">
    <property type="entry name" value="HHH_5"/>
    <property type="match status" value="1"/>
</dbReference>
<keyword evidence="5 6" id="KW-0234">DNA repair</keyword>
<dbReference type="NCBIfam" id="TIGR00084">
    <property type="entry name" value="ruvA"/>
    <property type="match status" value="1"/>
</dbReference>
<feature type="region of interest" description="Domain III" evidence="6">
    <location>
        <begin position="159"/>
        <end position="220"/>
    </location>
</feature>
<evidence type="ECO:0000256" key="5">
    <source>
        <dbReference type="ARBA" id="ARBA00023204"/>
    </source>
</evidence>
<dbReference type="Gene3D" id="1.10.150.20">
    <property type="entry name" value="5' to 3' exonuclease, C-terminal subdomain"/>
    <property type="match status" value="1"/>
</dbReference>
<dbReference type="EMBL" id="JAGETV010000001">
    <property type="protein sequence ID" value="MBO1926037.1"/>
    <property type="molecule type" value="Genomic_DNA"/>
</dbReference>
<dbReference type="InterPro" id="IPR011114">
    <property type="entry name" value="RuvA_C"/>
</dbReference>
<comment type="caution">
    <text evidence="8">The sequence shown here is derived from an EMBL/GenBank/DDBJ whole genome shotgun (WGS) entry which is preliminary data.</text>
</comment>
<name>A0ABS3Q158_9GAMM</name>
<feature type="domain" description="Helix-hairpin-helix DNA-binding motif class 1" evidence="7">
    <location>
        <begin position="109"/>
        <end position="128"/>
    </location>
</feature>
<dbReference type="SUPFAM" id="SSF50249">
    <property type="entry name" value="Nucleic acid-binding proteins"/>
    <property type="match status" value="1"/>
</dbReference>
<feature type="domain" description="Helix-hairpin-helix DNA-binding motif class 1" evidence="7">
    <location>
        <begin position="74"/>
        <end position="93"/>
    </location>
</feature>
<keyword evidence="2 6" id="KW-0227">DNA damage</keyword>
<evidence type="ECO:0000256" key="3">
    <source>
        <dbReference type="ARBA" id="ARBA00023125"/>
    </source>
</evidence>
<evidence type="ECO:0000259" key="7">
    <source>
        <dbReference type="SMART" id="SM00278"/>
    </source>
</evidence>
<comment type="similarity">
    <text evidence="6">Belongs to the RuvA family.</text>
</comment>
<dbReference type="InterPro" id="IPR013849">
    <property type="entry name" value="DNA_helicase_Holl-junc_RuvA_I"/>
</dbReference>
<dbReference type="Gene3D" id="1.10.8.10">
    <property type="entry name" value="DNA helicase RuvA subunit, C-terminal domain"/>
    <property type="match status" value="1"/>
</dbReference>
<dbReference type="InterPro" id="IPR010994">
    <property type="entry name" value="RuvA_2-like"/>
</dbReference>
<dbReference type="Proteomes" id="UP000664835">
    <property type="component" value="Unassembled WGS sequence"/>
</dbReference>
<dbReference type="Pfam" id="PF07499">
    <property type="entry name" value="RuvA_C"/>
    <property type="match status" value="1"/>
</dbReference>
<dbReference type="SUPFAM" id="SSF47781">
    <property type="entry name" value="RuvA domain 2-like"/>
    <property type="match status" value="1"/>
</dbReference>
<comment type="subunit">
    <text evidence="6">Homotetramer. Forms an RuvA(8)-RuvB(12)-Holliday junction (HJ) complex. HJ DNA is sandwiched between 2 RuvA tetramers; dsDNA enters through RuvA and exits via RuvB. An RuvB hexamer assembles on each DNA strand where it exits the tetramer. Each RuvB hexamer is contacted by two RuvA subunits (via domain III) on 2 adjacent RuvB subunits; this complex drives branch migration. In the full resolvosome a probable DNA-RuvA(4)-RuvB(12)-RuvC(2) complex forms which resolves the HJ.</text>
</comment>
<dbReference type="CDD" id="cd14332">
    <property type="entry name" value="UBA_RuvA_C"/>
    <property type="match status" value="1"/>
</dbReference>
<evidence type="ECO:0000256" key="6">
    <source>
        <dbReference type="HAMAP-Rule" id="MF_00031"/>
    </source>
</evidence>
<organism evidence="8 9">
    <name type="scientific">Thiomicrorhabdus marina</name>
    <dbReference type="NCBI Taxonomy" id="2818442"/>
    <lineage>
        <taxon>Bacteria</taxon>
        <taxon>Pseudomonadati</taxon>
        <taxon>Pseudomonadota</taxon>
        <taxon>Gammaproteobacteria</taxon>
        <taxon>Thiotrichales</taxon>
        <taxon>Piscirickettsiaceae</taxon>
        <taxon>Thiomicrorhabdus</taxon>
    </lineage>
</organism>
<dbReference type="SMART" id="SM00278">
    <property type="entry name" value="HhH1"/>
    <property type="match status" value="2"/>
</dbReference>
<dbReference type="Gene3D" id="2.40.50.140">
    <property type="entry name" value="Nucleic acid-binding proteins"/>
    <property type="match status" value="1"/>
</dbReference>
<dbReference type="RefSeq" id="WP_208146201.1">
    <property type="nucleotide sequence ID" value="NZ_JAGETV010000001.1"/>
</dbReference>
<comment type="function">
    <text evidence="6">The RuvA-RuvB-RuvC complex processes Holliday junction (HJ) DNA during genetic recombination and DNA repair, while the RuvA-RuvB complex plays an important role in the rescue of blocked DNA replication forks via replication fork reversal (RFR). RuvA specifically binds to HJ cruciform DNA, conferring on it an open structure. The RuvB hexamer acts as an ATP-dependent pump, pulling dsDNA into and through the RuvAB complex. HJ branch migration allows RuvC to scan DNA until it finds its consensus sequence, where it cleaves and resolves the cruciform DNA.</text>
</comment>
<keyword evidence="4 6" id="KW-0233">DNA recombination</keyword>
<dbReference type="HAMAP" id="MF_00031">
    <property type="entry name" value="DNA_HJ_migration_RuvA"/>
    <property type="match status" value="1"/>
</dbReference>
<reference evidence="8 9" key="1">
    <citation type="submission" date="2021-03" db="EMBL/GenBank/DDBJ databases">
        <title>Thiomicrorhabdus sp.nov.,novel sulfur-oxidizing bacteria isolated from coastal sediment.</title>
        <authorList>
            <person name="Liu X."/>
        </authorList>
    </citation>
    <scope>NUCLEOTIDE SEQUENCE [LARGE SCALE GENOMIC DNA]</scope>
    <source>
        <strain evidence="8 9">6S2-11</strain>
    </source>
</reference>
<evidence type="ECO:0000256" key="4">
    <source>
        <dbReference type="ARBA" id="ARBA00023172"/>
    </source>
</evidence>
<dbReference type="Pfam" id="PF01330">
    <property type="entry name" value="RuvA_N"/>
    <property type="match status" value="1"/>
</dbReference>
<dbReference type="InterPro" id="IPR036267">
    <property type="entry name" value="RuvA_C_sf"/>
</dbReference>
<keyword evidence="9" id="KW-1185">Reference proteome</keyword>
<dbReference type="InterPro" id="IPR000085">
    <property type="entry name" value="RuvA"/>
</dbReference>
<protein>
    <recommendedName>
        <fullName evidence="6">Holliday junction branch migration complex subunit RuvA</fullName>
    </recommendedName>
</protein>
<proteinExistence type="inferred from homology"/>
<accession>A0ABS3Q158</accession>
<comment type="subcellular location">
    <subcellularLocation>
        <location evidence="6">Cytoplasm</location>
    </subcellularLocation>
</comment>
<comment type="caution">
    <text evidence="6">Lacks conserved residue(s) required for the propagation of feature annotation.</text>
</comment>
<keyword evidence="3 6" id="KW-0238">DNA-binding</keyword>
<keyword evidence="1 6" id="KW-0963">Cytoplasm</keyword>
<evidence type="ECO:0000256" key="2">
    <source>
        <dbReference type="ARBA" id="ARBA00022763"/>
    </source>
</evidence>
<dbReference type="InterPro" id="IPR003583">
    <property type="entry name" value="Hlx-hairpin-Hlx_DNA-bd_motif"/>
</dbReference>
<evidence type="ECO:0000256" key="1">
    <source>
        <dbReference type="ARBA" id="ARBA00022490"/>
    </source>
</evidence>
<comment type="domain">
    <text evidence="6">Has three domains with a flexible linker between the domains II and III and assumes an 'L' shape. Domain III is highly mobile and contacts RuvB.</text>
</comment>
<evidence type="ECO:0000313" key="8">
    <source>
        <dbReference type="EMBL" id="MBO1926037.1"/>
    </source>
</evidence>